<name>A0ABQ2ZZI9_9ACTN</name>
<dbReference type="EMBL" id="BMUU01000003">
    <property type="protein sequence ID" value="GGY27921.1"/>
    <property type="molecule type" value="Genomic_DNA"/>
</dbReference>
<evidence type="ECO:0008006" key="3">
    <source>
        <dbReference type="Google" id="ProtNLM"/>
    </source>
</evidence>
<gene>
    <name evidence="1" type="ORF">GCM10010326_21860</name>
</gene>
<organism evidence="1 2">
    <name type="scientific">Streptomyces xanthochromogenes</name>
    <dbReference type="NCBI Taxonomy" id="67384"/>
    <lineage>
        <taxon>Bacteria</taxon>
        <taxon>Bacillati</taxon>
        <taxon>Actinomycetota</taxon>
        <taxon>Actinomycetes</taxon>
        <taxon>Kitasatosporales</taxon>
        <taxon>Streptomycetaceae</taxon>
        <taxon>Streptomyces</taxon>
    </lineage>
</organism>
<dbReference type="RefSeq" id="WP_190026906.1">
    <property type="nucleotide sequence ID" value="NZ_BMUU01000003.1"/>
</dbReference>
<reference evidence="2" key="1">
    <citation type="journal article" date="2019" name="Int. J. Syst. Evol. Microbiol.">
        <title>The Global Catalogue of Microorganisms (GCM) 10K type strain sequencing project: providing services to taxonomists for standard genome sequencing and annotation.</title>
        <authorList>
            <consortium name="The Broad Institute Genomics Platform"/>
            <consortium name="The Broad Institute Genome Sequencing Center for Infectious Disease"/>
            <person name="Wu L."/>
            <person name="Ma J."/>
        </authorList>
    </citation>
    <scope>NUCLEOTIDE SEQUENCE [LARGE SCALE GENOMIC DNA]</scope>
    <source>
        <strain evidence="2">JCM 4594</strain>
    </source>
</reference>
<accession>A0ABQ2ZZI9</accession>
<evidence type="ECO:0000313" key="2">
    <source>
        <dbReference type="Proteomes" id="UP000600946"/>
    </source>
</evidence>
<dbReference type="Proteomes" id="UP000600946">
    <property type="component" value="Unassembled WGS sequence"/>
</dbReference>
<comment type="caution">
    <text evidence="1">The sequence shown here is derived from an EMBL/GenBank/DDBJ whole genome shotgun (WGS) entry which is preliminary data.</text>
</comment>
<keyword evidence="2" id="KW-1185">Reference proteome</keyword>
<protein>
    <recommendedName>
        <fullName evidence="3">Transposase</fullName>
    </recommendedName>
</protein>
<evidence type="ECO:0000313" key="1">
    <source>
        <dbReference type="EMBL" id="GGY27921.1"/>
    </source>
</evidence>
<sequence>MTWARILDEWPLVEADLHETYGLDLSTPGLLQTRSWRWLRVRVLGLLSTETRLARLLNPSPDSPSP</sequence>
<proteinExistence type="predicted"/>
<dbReference type="GeneID" id="96290175"/>